<evidence type="ECO:0000313" key="2">
    <source>
        <dbReference type="Proteomes" id="UP001281614"/>
    </source>
</evidence>
<accession>A0AAE0CZT6</accession>
<dbReference type="EMBL" id="VYYT01000721">
    <property type="protein sequence ID" value="KAK2730068.1"/>
    <property type="molecule type" value="Genomic_DNA"/>
</dbReference>
<proteinExistence type="predicted"/>
<name>A0AAE0CZT6_COLKA</name>
<keyword evidence="2" id="KW-1185">Reference proteome</keyword>
<dbReference type="AlphaFoldDB" id="A0AAE0CZT6"/>
<protein>
    <submittedName>
        <fullName evidence="1">Uncharacterized protein</fullName>
    </submittedName>
</protein>
<reference evidence="1" key="1">
    <citation type="submission" date="2023-02" db="EMBL/GenBank/DDBJ databases">
        <title>Colletotrichum kahawae CIFC_Que2 genome sequencing and assembly.</title>
        <authorList>
            <person name="Baroncelli R."/>
        </authorList>
    </citation>
    <scope>NUCLEOTIDE SEQUENCE</scope>
    <source>
        <strain evidence="1">CIFC_Que2</strain>
    </source>
</reference>
<comment type="caution">
    <text evidence="1">The sequence shown here is derived from an EMBL/GenBank/DDBJ whole genome shotgun (WGS) entry which is preliminary data.</text>
</comment>
<gene>
    <name evidence="1" type="ORF">CKAH01_09846</name>
</gene>
<organism evidence="1 2">
    <name type="scientific">Colletotrichum kahawae</name>
    <name type="common">Coffee berry disease fungus</name>
    <dbReference type="NCBI Taxonomy" id="34407"/>
    <lineage>
        <taxon>Eukaryota</taxon>
        <taxon>Fungi</taxon>
        <taxon>Dikarya</taxon>
        <taxon>Ascomycota</taxon>
        <taxon>Pezizomycotina</taxon>
        <taxon>Sordariomycetes</taxon>
        <taxon>Hypocreomycetidae</taxon>
        <taxon>Glomerellales</taxon>
        <taxon>Glomerellaceae</taxon>
        <taxon>Colletotrichum</taxon>
        <taxon>Colletotrichum gloeosporioides species complex</taxon>
    </lineage>
</organism>
<sequence>MVRMDGFISLQSRTGTQQRVGFGLGQRVPQRRNDDGTWREFLGGIPVWFVVDPGTGTGPYFTGVTVSWCGAVRWTRKKTAPAAVAGRLQAGVGPFRVLLSDRRVGNCGPRERVKLNGSSVRRVRHTFSMQMQMGTDVGVDDGMGRDAFRDV</sequence>
<dbReference type="Proteomes" id="UP001281614">
    <property type="component" value="Unassembled WGS sequence"/>
</dbReference>
<evidence type="ECO:0000313" key="1">
    <source>
        <dbReference type="EMBL" id="KAK2730068.1"/>
    </source>
</evidence>